<reference evidence="1 2" key="1">
    <citation type="submission" date="2017-12" db="EMBL/GenBank/DDBJ databases">
        <title>Confluentibacter flavum sp. nov., isolated from the saline lake.</title>
        <authorList>
            <person name="Yu L."/>
        </authorList>
    </citation>
    <scope>NUCLEOTIDE SEQUENCE [LARGE SCALE GENOMIC DNA]</scope>
    <source>
        <strain evidence="1 2">3B</strain>
    </source>
</reference>
<evidence type="ECO:0000313" key="2">
    <source>
        <dbReference type="Proteomes" id="UP000233435"/>
    </source>
</evidence>
<dbReference type="RefSeq" id="WP_106658435.1">
    <property type="nucleotide sequence ID" value="NZ_PJEO01000014.1"/>
</dbReference>
<protein>
    <submittedName>
        <fullName evidence="1">Uncharacterized protein</fullName>
    </submittedName>
</protein>
<keyword evidence="2" id="KW-1185">Reference proteome</keyword>
<dbReference type="OrthoDB" id="794403at2"/>
<proteinExistence type="predicted"/>
<dbReference type="Proteomes" id="UP000233435">
    <property type="component" value="Unassembled WGS sequence"/>
</dbReference>
<accession>A0A2N3HMF8</accession>
<dbReference type="EMBL" id="PJEO01000014">
    <property type="protein sequence ID" value="PKQ46159.1"/>
    <property type="molecule type" value="Genomic_DNA"/>
</dbReference>
<gene>
    <name evidence="1" type="ORF">CSW08_03040</name>
</gene>
<comment type="caution">
    <text evidence="1">The sequence shown here is derived from an EMBL/GenBank/DDBJ whole genome shotgun (WGS) entry which is preliminary data.</text>
</comment>
<sequence>MKKSIVLFSLILAFTNCKNKSETNETSEPVETIEGKVSTGLLEVGCYTYTGNNSSITFEITDINKSIIGSLNYHLAEKDANMGTFEGLLIDDVLLGDYTFESEGVSSRREVIFKLTNGQLFEGYGEMDEEGICFANTDHVTFTSTMPLTKTDCTK</sequence>
<dbReference type="AlphaFoldDB" id="A0A2N3HMF8"/>
<name>A0A2N3HMF8_9FLAO</name>
<evidence type="ECO:0000313" key="1">
    <source>
        <dbReference type="EMBL" id="PKQ46159.1"/>
    </source>
</evidence>
<organism evidence="1 2">
    <name type="scientific">Confluentibacter flavum</name>
    <dbReference type="NCBI Taxonomy" id="1909700"/>
    <lineage>
        <taxon>Bacteria</taxon>
        <taxon>Pseudomonadati</taxon>
        <taxon>Bacteroidota</taxon>
        <taxon>Flavobacteriia</taxon>
        <taxon>Flavobacteriales</taxon>
        <taxon>Flavobacteriaceae</taxon>
        <taxon>Confluentibacter</taxon>
    </lineage>
</organism>